<dbReference type="EMBL" id="JABANM010012758">
    <property type="protein sequence ID" value="KAF4735478.1"/>
    <property type="molecule type" value="Genomic_DNA"/>
</dbReference>
<evidence type="ECO:0000256" key="2">
    <source>
        <dbReference type="SAM" id="MobiDB-lite"/>
    </source>
</evidence>
<feature type="region of interest" description="Disordered" evidence="2">
    <location>
        <begin position="1"/>
        <end position="22"/>
    </location>
</feature>
<organism evidence="3 4">
    <name type="scientific">Perkinsus olseni</name>
    <name type="common">Perkinsus atlanticus</name>
    <dbReference type="NCBI Taxonomy" id="32597"/>
    <lineage>
        <taxon>Eukaryota</taxon>
        <taxon>Sar</taxon>
        <taxon>Alveolata</taxon>
        <taxon>Perkinsozoa</taxon>
        <taxon>Perkinsea</taxon>
        <taxon>Perkinsida</taxon>
        <taxon>Perkinsidae</taxon>
        <taxon>Perkinsus</taxon>
    </lineage>
</organism>
<evidence type="ECO:0000256" key="1">
    <source>
        <dbReference type="SAM" id="Coils"/>
    </source>
</evidence>
<gene>
    <name evidence="3" type="primary">SMC1B_6</name>
    <name evidence="3" type="ORF">FOZ62_017330</name>
</gene>
<dbReference type="AlphaFoldDB" id="A0A7J6SRA0"/>
<reference evidence="3 4" key="1">
    <citation type="submission" date="2020-04" db="EMBL/GenBank/DDBJ databases">
        <title>Perkinsus olseni comparative genomics.</title>
        <authorList>
            <person name="Bogema D.R."/>
        </authorList>
    </citation>
    <scope>NUCLEOTIDE SEQUENCE [LARGE SCALE GENOMIC DNA]</scope>
    <source>
        <strain evidence="3">ATCC PRA-205</strain>
    </source>
</reference>
<proteinExistence type="predicted"/>
<sequence>KIAKNGNMSNGQGALPGDSGDVWDVQHFDSIKAELAQKDGEIARIEEELRELTGTDGVSDEAAGDDDDPMDASLEMSRVEMGSLEEIKRVAEEEVSRLGATIEASRGNLAELEAQRDEAVNHLRELEEELSDKTKSFYDDINRRVFGEDDGSEDGDRTRDVMSLIRERKEV</sequence>
<dbReference type="Proteomes" id="UP000574390">
    <property type="component" value="Unassembled WGS sequence"/>
</dbReference>
<protein>
    <submittedName>
        <fullName evidence="3">Structural maintenance of chromosomes protein 1B</fullName>
    </submittedName>
</protein>
<feature type="compositionally biased region" description="Acidic residues" evidence="2">
    <location>
        <begin position="58"/>
        <end position="70"/>
    </location>
</feature>
<feature type="compositionally biased region" description="Polar residues" evidence="2">
    <location>
        <begin position="1"/>
        <end position="12"/>
    </location>
</feature>
<name>A0A7J6SRA0_PEROL</name>
<feature type="coiled-coil region" evidence="1">
    <location>
        <begin position="95"/>
        <end position="136"/>
    </location>
</feature>
<feature type="non-terminal residue" evidence="3">
    <location>
        <position position="171"/>
    </location>
</feature>
<accession>A0A7J6SRA0</accession>
<feature type="region of interest" description="Disordered" evidence="2">
    <location>
        <begin position="145"/>
        <end position="171"/>
    </location>
</feature>
<evidence type="ECO:0000313" key="4">
    <source>
        <dbReference type="Proteomes" id="UP000574390"/>
    </source>
</evidence>
<feature type="compositionally biased region" description="Basic and acidic residues" evidence="2">
    <location>
        <begin position="154"/>
        <end position="171"/>
    </location>
</feature>
<comment type="caution">
    <text evidence="3">The sequence shown here is derived from an EMBL/GenBank/DDBJ whole genome shotgun (WGS) entry which is preliminary data.</text>
</comment>
<feature type="non-terminal residue" evidence="3">
    <location>
        <position position="1"/>
    </location>
</feature>
<feature type="region of interest" description="Disordered" evidence="2">
    <location>
        <begin position="50"/>
        <end position="72"/>
    </location>
</feature>
<evidence type="ECO:0000313" key="3">
    <source>
        <dbReference type="EMBL" id="KAF4735478.1"/>
    </source>
</evidence>
<keyword evidence="1" id="KW-0175">Coiled coil</keyword>